<dbReference type="EC" id="2.3.1.234" evidence="1"/>
<dbReference type="PRINTS" id="PR00789">
    <property type="entry name" value="OSIALOPTASE"/>
</dbReference>
<comment type="catalytic activity">
    <reaction evidence="7">
        <text>L-threonylcarbamoyladenylate + adenosine(37) in tRNA = N(6)-L-threonylcarbamoyladenosine(37) in tRNA + AMP + H(+)</text>
        <dbReference type="Rhea" id="RHEA:37059"/>
        <dbReference type="Rhea" id="RHEA-COMP:10162"/>
        <dbReference type="Rhea" id="RHEA-COMP:10163"/>
        <dbReference type="ChEBI" id="CHEBI:15378"/>
        <dbReference type="ChEBI" id="CHEBI:73682"/>
        <dbReference type="ChEBI" id="CHEBI:74411"/>
        <dbReference type="ChEBI" id="CHEBI:74418"/>
        <dbReference type="ChEBI" id="CHEBI:456215"/>
        <dbReference type="EC" id="2.3.1.234"/>
    </reaction>
</comment>
<dbReference type="GO" id="GO:0008033">
    <property type="term" value="P:tRNA processing"/>
    <property type="evidence" value="ECO:0007669"/>
    <property type="project" value="UniProtKB-KW"/>
</dbReference>
<dbReference type="Pfam" id="PF00814">
    <property type="entry name" value="TsaD"/>
    <property type="match status" value="1"/>
</dbReference>
<organism evidence="9 10">
    <name type="scientific">Candidatus Chlamydia sanziniae</name>
    <dbReference type="NCBI Taxonomy" id="1806891"/>
    <lineage>
        <taxon>Bacteria</taxon>
        <taxon>Pseudomonadati</taxon>
        <taxon>Chlamydiota</taxon>
        <taxon>Chlamydiia</taxon>
        <taxon>Chlamydiales</taxon>
        <taxon>Chlamydiaceae</taxon>
        <taxon>Chlamydia/Chlamydophila group</taxon>
        <taxon>Chlamydia</taxon>
    </lineage>
</organism>
<evidence type="ECO:0000256" key="6">
    <source>
        <dbReference type="ARBA" id="ARBA00023315"/>
    </source>
</evidence>
<feature type="domain" description="Gcp-like" evidence="8">
    <location>
        <begin position="21"/>
        <end position="82"/>
    </location>
</feature>
<dbReference type="Gene3D" id="3.30.420.40">
    <property type="match status" value="1"/>
</dbReference>
<dbReference type="AlphaFoldDB" id="A0A1A9HUX5"/>
<dbReference type="GO" id="GO:0046872">
    <property type="term" value="F:metal ion binding"/>
    <property type="evidence" value="ECO:0007669"/>
    <property type="project" value="UniProtKB-KW"/>
</dbReference>
<dbReference type="STRING" id="1806891.Cs308_0025"/>
<evidence type="ECO:0000313" key="10">
    <source>
        <dbReference type="Proteomes" id="UP000078162"/>
    </source>
</evidence>
<keyword evidence="2" id="KW-0808">Transferase</keyword>
<evidence type="ECO:0000313" key="9">
    <source>
        <dbReference type="EMBL" id="ANH78201.1"/>
    </source>
</evidence>
<gene>
    <name evidence="9" type="ORF">Cs308_0025</name>
</gene>
<keyword evidence="4" id="KW-0479">Metal-binding</keyword>
<dbReference type="KEGG" id="csaz:Cs308_0025"/>
<keyword evidence="6" id="KW-0012">Acyltransferase</keyword>
<dbReference type="InterPro" id="IPR000905">
    <property type="entry name" value="Gcp-like_dom"/>
</dbReference>
<dbReference type="GO" id="GO:0061711">
    <property type="term" value="F:tRNA N(6)-L-threonylcarbamoyladenine synthase activity"/>
    <property type="evidence" value="ECO:0007669"/>
    <property type="project" value="UniProtKB-EC"/>
</dbReference>
<dbReference type="SUPFAM" id="SSF53067">
    <property type="entry name" value="Actin-like ATPase domain"/>
    <property type="match status" value="1"/>
</dbReference>
<dbReference type="InterPro" id="IPR043129">
    <property type="entry name" value="ATPase_NBD"/>
</dbReference>
<evidence type="ECO:0000256" key="7">
    <source>
        <dbReference type="ARBA" id="ARBA00048117"/>
    </source>
</evidence>
<dbReference type="PATRIC" id="fig|1806891.3.peg.25"/>
<protein>
    <recommendedName>
        <fullName evidence="1">N(6)-L-threonylcarbamoyladenine synthase</fullName>
        <ecNumber evidence="1">2.3.1.234</ecNumber>
    </recommendedName>
</protein>
<evidence type="ECO:0000256" key="2">
    <source>
        <dbReference type="ARBA" id="ARBA00022679"/>
    </source>
</evidence>
<proteinExistence type="predicted"/>
<keyword evidence="5" id="KW-0408">Iron</keyword>
<sequence>MACIDSHAVLQYWSLPLGPDLGPVLEFLFQNHALPFQGIAVALGPGNFSATRIGLSFAQGLAMAHKVPLLGYSSLEGYLSPGDQGKALMLPLGKRGGVLTLSSDLSEDGFVQKKKGVGPGTLLSYSEASEHCLVHGYYHVISPNPQLFIKSFSKKISIEKVSPSIEKIRQYIISQYIYLECNKQLLPDYRSYSCFF</sequence>
<name>A0A1A9HUX5_9CHLA</name>
<reference evidence="10" key="1">
    <citation type="submission" date="2016-03" db="EMBL/GenBank/DDBJ databases">
        <title>Culture-independent genomics supports pathogen discovery for uncultivable bacteria within the genus Chlamydia.</title>
        <authorList>
            <person name="Taylor-Brown A."/>
            <person name="Bachmann N.L."/>
            <person name="Borel N."/>
            <person name="Polkinghorne A."/>
        </authorList>
    </citation>
    <scope>NUCLEOTIDE SEQUENCE [LARGE SCALE GENOMIC DNA]</scope>
    <source>
        <strain evidence="10">2742-308</strain>
    </source>
</reference>
<evidence type="ECO:0000256" key="1">
    <source>
        <dbReference type="ARBA" id="ARBA00012156"/>
    </source>
</evidence>
<dbReference type="InterPro" id="IPR017861">
    <property type="entry name" value="KAE1/TsaD"/>
</dbReference>
<keyword evidence="3" id="KW-0819">tRNA processing</keyword>
<keyword evidence="10" id="KW-1185">Reference proteome</keyword>
<accession>A0A1A9HUX5</accession>
<dbReference type="EMBL" id="CP014639">
    <property type="protein sequence ID" value="ANH78201.1"/>
    <property type="molecule type" value="Genomic_DNA"/>
</dbReference>
<evidence type="ECO:0000256" key="5">
    <source>
        <dbReference type="ARBA" id="ARBA00023004"/>
    </source>
</evidence>
<evidence type="ECO:0000256" key="4">
    <source>
        <dbReference type="ARBA" id="ARBA00022723"/>
    </source>
</evidence>
<dbReference type="Proteomes" id="UP000078162">
    <property type="component" value="Chromosome"/>
</dbReference>
<evidence type="ECO:0000259" key="8">
    <source>
        <dbReference type="Pfam" id="PF00814"/>
    </source>
</evidence>
<evidence type="ECO:0000256" key="3">
    <source>
        <dbReference type="ARBA" id="ARBA00022694"/>
    </source>
</evidence>